<name>A0A5C3ELE6_9BASI</name>
<gene>
    <name evidence="2" type="ORF">UTRI_06563</name>
</gene>
<evidence type="ECO:0000256" key="1">
    <source>
        <dbReference type="SAM" id="MobiDB-lite"/>
    </source>
</evidence>
<reference evidence="2 3" key="1">
    <citation type="submission" date="2018-03" db="EMBL/GenBank/DDBJ databases">
        <authorList>
            <person name="Guldener U."/>
        </authorList>
    </citation>
    <scope>NUCLEOTIDE SEQUENCE [LARGE SCALE GENOMIC DNA]</scope>
    <source>
        <strain evidence="2 3">NBRC100155</strain>
    </source>
</reference>
<feature type="region of interest" description="Disordered" evidence="1">
    <location>
        <begin position="39"/>
        <end position="72"/>
    </location>
</feature>
<dbReference type="EMBL" id="OOIN01000038">
    <property type="protein sequence ID" value="SPO31433.1"/>
    <property type="molecule type" value="Genomic_DNA"/>
</dbReference>
<proteinExistence type="predicted"/>
<dbReference type="AlphaFoldDB" id="A0A5C3ELE6"/>
<dbReference type="Proteomes" id="UP000324022">
    <property type="component" value="Unassembled WGS sequence"/>
</dbReference>
<protein>
    <submittedName>
        <fullName evidence="2">Uncharacterized protein</fullName>
    </submittedName>
</protein>
<evidence type="ECO:0000313" key="3">
    <source>
        <dbReference type="Proteomes" id="UP000324022"/>
    </source>
</evidence>
<feature type="region of interest" description="Disordered" evidence="1">
    <location>
        <begin position="87"/>
        <end position="110"/>
    </location>
</feature>
<organism evidence="2 3">
    <name type="scientific">Ustilago trichophora</name>
    <dbReference type="NCBI Taxonomy" id="86804"/>
    <lineage>
        <taxon>Eukaryota</taxon>
        <taxon>Fungi</taxon>
        <taxon>Dikarya</taxon>
        <taxon>Basidiomycota</taxon>
        <taxon>Ustilaginomycotina</taxon>
        <taxon>Ustilaginomycetes</taxon>
        <taxon>Ustilaginales</taxon>
        <taxon>Ustilaginaceae</taxon>
        <taxon>Ustilago</taxon>
    </lineage>
</organism>
<sequence>MAKKVWTKKQDGDQMMLSKYVMIMCKQAERELVWKEPATAAKQRKKWQNEKQQQEGGAAQPSPVAADDGNKAACDDNEGALTLLASAAPPSVPQEADELDDGEPLSSINDSNKDPYGFYATLPIASSSRFMLSVLSCSACIVVFMVSVSEVSVELVHKPVCTPSQQVLPSD</sequence>
<keyword evidence="3" id="KW-1185">Reference proteome</keyword>
<accession>A0A5C3ELE6</accession>
<evidence type="ECO:0000313" key="2">
    <source>
        <dbReference type="EMBL" id="SPO31433.1"/>
    </source>
</evidence>